<protein>
    <submittedName>
        <fullName evidence="2">Uncharacterized protein</fullName>
    </submittedName>
</protein>
<comment type="caution">
    <text evidence="2">The sequence shown here is derived from an EMBL/GenBank/DDBJ whole genome shotgun (WGS) entry which is preliminary data.</text>
</comment>
<organism evidence="2 3">
    <name type="scientific">Candidatus Methanofastidiosum methylothiophilum</name>
    <dbReference type="NCBI Taxonomy" id="1705564"/>
    <lineage>
        <taxon>Archaea</taxon>
        <taxon>Methanobacteriati</taxon>
        <taxon>Methanobacteriota</taxon>
        <taxon>Stenosarchaea group</taxon>
        <taxon>Candidatus Methanofastidiosia</taxon>
        <taxon>Candidatus Methanofastidiosales</taxon>
        <taxon>Candidatus Methanofastidiosaceae</taxon>
        <taxon>Candidatus Methanofastidiosum</taxon>
    </lineage>
</organism>
<dbReference type="AlphaFoldDB" id="A0A150IVC6"/>
<evidence type="ECO:0000313" key="3">
    <source>
        <dbReference type="Proteomes" id="UP000075398"/>
    </source>
</evidence>
<dbReference type="EMBL" id="LNGC01000114">
    <property type="protein sequence ID" value="KYC48971.1"/>
    <property type="molecule type" value="Genomic_DNA"/>
</dbReference>
<proteinExistence type="predicted"/>
<accession>A0A150IVC6</accession>
<gene>
    <name evidence="2" type="ORF">AMQ22_01764</name>
</gene>
<feature type="region of interest" description="Disordered" evidence="1">
    <location>
        <begin position="14"/>
        <end position="36"/>
    </location>
</feature>
<name>A0A150IVC6_9EURY</name>
<dbReference type="Proteomes" id="UP000075398">
    <property type="component" value="Unassembled WGS sequence"/>
</dbReference>
<evidence type="ECO:0000256" key="1">
    <source>
        <dbReference type="SAM" id="MobiDB-lite"/>
    </source>
</evidence>
<reference evidence="2 3" key="1">
    <citation type="journal article" date="2016" name="ISME J.">
        <title>Chasing the elusive Euryarchaeota class WSA2: genomes reveal a uniquely fastidious methyl-reducing methanogen.</title>
        <authorList>
            <person name="Nobu M.K."/>
            <person name="Narihiro T."/>
            <person name="Kuroda K."/>
            <person name="Mei R."/>
            <person name="Liu W.T."/>
        </authorList>
    </citation>
    <scope>NUCLEOTIDE SEQUENCE [LARGE SCALE GENOMIC DNA]</scope>
    <source>
        <strain evidence="2">U1lsi0528_Bin055</strain>
    </source>
</reference>
<sequence>MKYKKNYDDFDERVRERSVRKSRRGKVVDSEGFENDDFDIGYRKQKQKDLKRYKTKRSKK</sequence>
<evidence type="ECO:0000313" key="2">
    <source>
        <dbReference type="EMBL" id="KYC48971.1"/>
    </source>
</evidence>